<feature type="signal peptide" evidence="10">
    <location>
        <begin position="1"/>
        <end position="22"/>
    </location>
</feature>
<sequence length="386" mass="42317">MKRRTFIAAAAAACSFPLATSAVPFVPPLPDFGGLGLDARARRSGRRFGCAIKSGQLAKDPAFTAAVLREAGTIVQEYELKRHVTQPAPGRYDFSGNDRLVDFAQKNGLAVRGHTLVWYAMNPPWLQAALPKAAPRAKEGLLTGYIETAMRRYAGRIGEWDVVNEPVEPKEGRADGLRAKNIWEQAFGENYIDLAFHTARQADPRARLFLTDFGLEHASRRCAARRAAILKLLERALGRGVPIDALGIQGHLKPFREPFDERIFANFLDEVRGMGIGIAITEMDIADRGGPQAIEPRDAQVAAVGKAFLDVALDNPATSSVLTWGLSDRYSWLSTYPEYRWPDGKPSRGLPLDSDLRRKRLWAAMAAAFDAAPARRASIQGEGVPA</sequence>
<keyword evidence="8 9" id="KW-0624">Polysaccharide degradation</keyword>
<dbReference type="PRINTS" id="PR00134">
    <property type="entry name" value="GLHYDRLASE10"/>
</dbReference>
<dbReference type="AlphaFoldDB" id="A0A2K8M9S4"/>
<evidence type="ECO:0000256" key="1">
    <source>
        <dbReference type="ARBA" id="ARBA00000681"/>
    </source>
</evidence>
<feature type="domain" description="GH10" evidence="11">
    <location>
        <begin position="44"/>
        <end position="368"/>
    </location>
</feature>
<evidence type="ECO:0000256" key="9">
    <source>
        <dbReference type="RuleBase" id="RU361174"/>
    </source>
</evidence>
<evidence type="ECO:0000256" key="2">
    <source>
        <dbReference type="ARBA" id="ARBA00007495"/>
    </source>
</evidence>
<dbReference type="Pfam" id="PF00331">
    <property type="entry name" value="Glyco_hydro_10"/>
    <property type="match status" value="1"/>
</dbReference>
<keyword evidence="13" id="KW-1185">Reference proteome</keyword>
<dbReference type="SUPFAM" id="SSF51445">
    <property type="entry name" value="(Trans)glycosidases"/>
    <property type="match status" value="1"/>
</dbReference>
<dbReference type="PANTHER" id="PTHR31490:SF88">
    <property type="entry name" value="BETA-XYLANASE"/>
    <property type="match status" value="1"/>
</dbReference>
<protein>
    <recommendedName>
        <fullName evidence="9">Beta-xylanase</fullName>
        <ecNumber evidence="9">3.2.1.8</ecNumber>
    </recommendedName>
</protein>
<organism evidence="12 13">
    <name type="scientific">Sphingomonas psychrotolerans</name>
    <dbReference type="NCBI Taxonomy" id="1327635"/>
    <lineage>
        <taxon>Bacteria</taxon>
        <taxon>Pseudomonadati</taxon>
        <taxon>Pseudomonadota</taxon>
        <taxon>Alphaproteobacteria</taxon>
        <taxon>Sphingomonadales</taxon>
        <taxon>Sphingomonadaceae</taxon>
        <taxon>Sphingomonas</taxon>
    </lineage>
</organism>
<evidence type="ECO:0000256" key="10">
    <source>
        <dbReference type="SAM" id="SignalP"/>
    </source>
</evidence>
<keyword evidence="5 9" id="KW-0378">Hydrolase</keyword>
<dbReference type="InterPro" id="IPR044846">
    <property type="entry name" value="GH10"/>
</dbReference>
<evidence type="ECO:0000256" key="4">
    <source>
        <dbReference type="ARBA" id="ARBA00022729"/>
    </source>
</evidence>
<comment type="similarity">
    <text evidence="2 9">Belongs to the glycosyl hydrolase 10 (cellulase F) family.</text>
</comment>
<evidence type="ECO:0000256" key="8">
    <source>
        <dbReference type="ARBA" id="ARBA00023326"/>
    </source>
</evidence>
<dbReference type="GO" id="GO:0031176">
    <property type="term" value="F:endo-1,4-beta-xylanase activity"/>
    <property type="evidence" value="ECO:0007669"/>
    <property type="project" value="UniProtKB-EC"/>
</dbReference>
<name>A0A2K8M9S4_9SPHN</name>
<evidence type="ECO:0000313" key="13">
    <source>
        <dbReference type="Proteomes" id="UP000229081"/>
    </source>
</evidence>
<dbReference type="KEGG" id="sphc:CVN68_00340"/>
<dbReference type="InterPro" id="IPR001000">
    <property type="entry name" value="GH10_dom"/>
</dbReference>
<keyword evidence="4 10" id="KW-0732">Signal</keyword>
<evidence type="ECO:0000256" key="6">
    <source>
        <dbReference type="ARBA" id="ARBA00023277"/>
    </source>
</evidence>
<dbReference type="Gene3D" id="3.20.20.80">
    <property type="entry name" value="Glycosidases"/>
    <property type="match status" value="1"/>
</dbReference>
<dbReference type="InterPro" id="IPR017853">
    <property type="entry name" value="GH"/>
</dbReference>
<dbReference type="RefSeq" id="WP_100280448.1">
    <property type="nucleotide sequence ID" value="NZ_CP024923.1"/>
</dbReference>
<dbReference type="GO" id="GO:0045493">
    <property type="term" value="P:xylan catabolic process"/>
    <property type="evidence" value="ECO:0007669"/>
    <property type="project" value="UniProtKB-KW"/>
</dbReference>
<keyword evidence="3 12" id="KW-0858">Xylan degradation</keyword>
<keyword evidence="6 9" id="KW-0119">Carbohydrate metabolism</keyword>
<accession>A0A2K8M9S4</accession>
<gene>
    <name evidence="12" type="ORF">CVN68_00340</name>
</gene>
<dbReference type="PROSITE" id="PS51760">
    <property type="entry name" value="GH10_2"/>
    <property type="match status" value="1"/>
</dbReference>
<dbReference type="OrthoDB" id="9815836at2"/>
<dbReference type="EMBL" id="CP024923">
    <property type="protein sequence ID" value="ATY30633.1"/>
    <property type="molecule type" value="Genomic_DNA"/>
</dbReference>
<dbReference type="Proteomes" id="UP000229081">
    <property type="component" value="Chromosome"/>
</dbReference>
<dbReference type="PANTHER" id="PTHR31490">
    <property type="entry name" value="GLYCOSYL HYDROLASE"/>
    <property type="match status" value="1"/>
</dbReference>
<dbReference type="EC" id="3.2.1.8" evidence="9"/>
<proteinExistence type="inferred from homology"/>
<evidence type="ECO:0000313" key="12">
    <source>
        <dbReference type="EMBL" id="ATY30633.1"/>
    </source>
</evidence>
<dbReference type="SMART" id="SM00633">
    <property type="entry name" value="Glyco_10"/>
    <property type="match status" value="1"/>
</dbReference>
<evidence type="ECO:0000259" key="11">
    <source>
        <dbReference type="PROSITE" id="PS51760"/>
    </source>
</evidence>
<evidence type="ECO:0000256" key="3">
    <source>
        <dbReference type="ARBA" id="ARBA00022651"/>
    </source>
</evidence>
<evidence type="ECO:0000256" key="5">
    <source>
        <dbReference type="ARBA" id="ARBA00022801"/>
    </source>
</evidence>
<feature type="chain" id="PRO_5014700783" description="Beta-xylanase" evidence="10">
    <location>
        <begin position="23"/>
        <end position="386"/>
    </location>
</feature>
<evidence type="ECO:0000256" key="7">
    <source>
        <dbReference type="ARBA" id="ARBA00023295"/>
    </source>
</evidence>
<reference evidence="12 13" key="1">
    <citation type="submission" date="2017-11" db="EMBL/GenBank/DDBJ databases">
        <title>Complete genome sequence of Sphingomonas sp. Strain Cra20, a psychrotolerant potential plant growth promoting rhizobacteria.</title>
        <authorList>
            <person name="Luo Y."/>
        </authorList>
    </citation>
    <scope>NUCLEOTIDE SEQUENCE [LARGE SCALE GENOMIC DNA]</scope>
    <source>
        <strain evidence="12 13">Cra20</strain>
    </source>
</reference>
<keyword evidence="7 9" id="KW-0326">Glycosidase</keyword>
<comment type="catalytic activity">
    <reaction evidence="1 9">
        <text>Endohydrolysis of (1-&gt;4)-beta-D-xylosidic linkages in xylans.</text>
        <dbReference type="EC" id="3.2.1.8"/>
    </reaction>
</comment>